<name>A0A9P6K1Y5_9FUNG</name>
<accession>A0A9P6K1Y5</accession>
<keyword evidence="2" id="KW-1185">Reference proteome</keyword>
<dbReference type="Proteomes" id="UP000723463">
    <property type="component" value="Unassembled WGS sequence"/>
</dbReference>
<evidence type="ECO:0000313" key="1">
    <source>
        <dbReference type="EMBL" id="KAF9542510.1"/>
    </source>
</evidence>
<organism evidence="1 2">
    <name type="scientific">Mortierella hygrophila</name>
    <dbReference type="NCBI Taxonomy" id="979708"/>
    <lineage>
        <taxon>Eukaryota</taxon>
        <taxon>Fungi</taxon>
        <taxon>Fungi incertae sedis</taxon>
        <taxon>Mucoromycota</taxon>
        <taxon>Mortierellomycotina</taxon>
        <taxon>Mortierellomycetes</taxon>
        <taxon>Mortierellales</taxon>
        <taxon>Mortierellaceae</taxon>
        <taxon>Mortierella</taxon>
    </lineage>
</organism>
<proteinExistence type="predicted"/>
<reference evidence="1" key="1">
    <citation type="journal article" date="2020" name="Fungal Divers.">
        <title>Resolving the Mortierellaceae phylogeny through synthesis of multi-gene phylogenetics and phylogenomics.</title>
        <authorList>
            <person name="Vandepol N."/>
            <person name="Liber J."/>
            <person name="Desiro A."/>
            <person name="Na H."/>
            <person name="Kennedy M."/>
            <person name="Barry K."/>
            <person name="Grigoriev I.V."/>
            <person name="Miller A.N."/>
            <person name="O'Donnell K."/>
            <person name="Stajich J.E."/>
            <person name="Bonito G."/>
        </authorList>
    </citation>
    <scope>NUCLEOTIDE SEQUENCE</scope>
    <source>
        <strain evidence="1">NRRL 2591</strain>
    </source>
</reference>
<gene>
    <name evidence="1" type="ORF">EC957_001879</name>
</gene>
<sequence>MLGQTNKFLREVAEPSLRRNIWRNVDFEADHRVEMLYTHNNPICHVKHKVEYDGRILLSEVTPYSIINKIRSFKTGFAFMSYCLEA</sequence>
<evidence type="ECO:0000313" key="2">
    <source>
        <dbReference type="Proteomes" id="UP000723463"/>
    </source>
</evidence>
<protein>
    <submittedName>
        <fullName evidence="1">Uncharacterized protein</fullName>
    </submittedName>
</protein>
<dbReference type="EMBL" id="JAAAXW010000136">
    <property type="protein sequence ID" value="KAF9542510.1"/>
    <property type="molecule type" value="Genomic_DNA"/>
</dbReference>
<dbReference type="AlphaFoldDB" id="A0A9P6K1Y5"/>
<comment type="caution">
    <text evidence="1">The sequence shown here is derived from an EMBL/GenBank/DDBJ whole genome shotgun (WGS) entry which is preliminary data.</text>
</comment>